<evidence type="ECO:0000313" key="1">
    <source>
        <dbReference type="EMBL" id="KKM26028.1"/>
    </source>
</evidence>
<dbReference type="EMBL" id="LAZR01012590">
    <property type="protein sequence ID" value="KKM26028.1"/>
    <property type="molecule type" value="Genomic_DNA"/>
</dbReference>
<organism evidence="1">
    <name type="scientific">marine sediment metagenome</name>
    <dbReference type="NCBI Taxonomy" id="412755"/>
    <lineage>
        <taxon>unclassified sequences</taxon>
        <taxon>metagenomes</taxon>
        <taxon>ecological metagenomes</taxon>
    </lineage>
</organism>
<proteinExistence type="predicted"/>
<dbReference type="AlphaFoldDB" id="A0A0F9KVD0"/>
<accession>A0A0F9KVD0</accession>
<name>A0A0F9KVD0_9ZZZZ</name>
<sequence>MGKQRFTRGEALIGKLTVGSGGLALSTATINNALDFSNLVPGTNTDGSIMKVASNSSRIAFATAGQRGFAIYMDNTAISGTFTGMRLRSGVNPSSGSNSVDNLLAQVSVESGKDAATVNVGFFELVPKGTNTITTGRVLLLNADSAASQTMTTQIIAHLRVHTRGDETITNDEMLRLENEAVGGNGRQLDSFIRVMGTTLSGGIKAAAFLIDAGTATDVLATALLRIGDDQVVGWDTQNPNTVAGAIKVVVGTATRYIQLYSGAPS</sequence>
<reference evidence="1" key="1">
    <citation type="journal article" date="2015" name="Nature">
        <title>Complex archaea that bridge the gap between prokaryotes and eukaryotes.</title>
        <authorList>
            <person name="Spang A."/>
            <person name="Saw J.H."/>
            <person name="Jorgensen S.L."/>
            <person name="Zaremba-Niedzwiedzka K."/>
            <person name="Martijn J."/>
            <person name="Lind A.E."/>
            <person name="van Eijk R."/>
            <person name="Schleper C."/>
            <person name="Guy L."/>
            <person name="Ettema T.J."/>
        </authorList>
    </citation>
    <scope>NUCLEOTIDE SEQUENCE</scope>
</reference>
<gene>
    <name evidence="1" type="ORF">LCGC14_1589050</name>
</gene>
<comment type="caution">
    <text evidence="1">The sequence shown here is derived from an EMBL/GenBank/DDBJ whole genome shotgun (WGS) entry which is preliminary data.</text>
</comment>
<protein>
    <submittedName>
        <fullName evidence="1">Uncharacterized protein</fullName>
    </submittedName>
</protein>